<evidence type="ECO:0000313" key="3">
    <source>
        <dbReference type="Proteomes" id="UP000600449"/>
    </source>
</evidence>
<keyword evidence="1" id="KW-1133">Transmembrane helix</keyword>
<keyword evidence="1" id="KW-0812">Transmembrane</keyword>
<feature type="transmembrane region" description="Helical" evidence="1">
    <location>
        <begin position="6"/>
        <end position="29"/>
    </location>
</feature>
<organism evidence="2 3">
    <name type="scientific">Salinarimonas ramus</name>
    <dbReference type="NCBI Taxonomy" id="690164"/>
    <lineage>
        <taxon>Bacteria</taxon>
        <taxon>Pseudomonadati</taxon>
        <taxon>Pseudomonadota</taxon>
        <taxon>Alphaproteobacteria</taxon>
        <taxon>Hyphomicrobiales</taxon>
        <taxon>Salinarimonadaceae</taxon>
        <taxon>Salinarimonas</taxon>
    </lineage>
</organism>
<name>A0A917VAR0_9HYPH</name>
<accession>A0A917VAR0</accession>
<keyword evidence="1" id="KW-0472">Membrane</keyword>
<protein>
    <submittedName>
        <fullName evidence="2">Uncharacterized protein</fullName>
    </submittedName>
</protein>
<dbReference type="EMBL" id="BMMF01000021">
    <property type="protein sequence ID" value="GGK55099.1"/>
    <property type="molecule type" value="Genomic_DNA"/>
</dbReference>
<dbReference type="AlphaFoldDB" id="A0A917VAR0"/>
<evidence type="ECO:0000256" key="1">
    <source>
        <dbReference type="SAM" id="Phobius"/>
    </source>
</evidence>
<reference evidence="2 3" key="1">
    <citation type="journal article" date="2014" name="Int. J. Syst. Evol. Microbiol.">
        <title>Complete genome sequence of Corynebacterium casei LMG S-19264T (=DSM 44701T), isolated from a smear-ripened cheese.</title>
        <authorList>
            <consortium name="US DOE Joint Genome Institute (JGI-PGF)"/>
            <person name="Walter F."/>
            <person name="Albersmeier A."/>
            <person name="Kalinowski J."/>
            <person name="Ruckert C."/>
        </authorList>
    </citation>
    <scope>NUCLEOTIDE SEQUENCE [LARGE SCALE GENOMIC DNA]</scope>
    <source>
        <strain evidence="2 3">CGMCC 1.9161</strain>
    </source>
</reference>
<comment type="caution">
    <text evidence="2">The sequence shown here is derived from an EMBL/GenBank/DDBJ whole genome shotgun (WGS) entry which is preliminary data.</text>
</comment>
<feature type="transmembrane region" description="Helical" evidence="1">
    <location>
        <begin position="50"/>
        <end position="68"/>
    </location>
</feature>
<keyword evidence="3" id="KW-1185">Reference proteome</keyword>
<evidence type="ECO:0000313" key="2">
    <source>
        <dbReference type="EMBL" id="GGK55099.1"/>
    </source>
</evidence>
<proteinExistence type="predicted"/>
<dbReference type="Proteomes" id="UP000600449">
    <property type="component" value="Unassembled WGS sequence"/>
</dbReference>
<sequence>MIDFVASGRVFDLVAAILALEGLALLLVGRLPSMRARLFPPWRRLAPGDLAGFVVAGLGLSIAARAAIREDDWTIVAAGLTIAFLAHVYDLRRRWIRAA</sequence>
<dbReference type="RefSeq" id="WP_188915752.1">
    <property type="nucleotide sequence ID" value="NZ_BMMF01000021.1"/>
</dbReference>
<feature type="transmembrane region" description="Helical" evidence="1">
    <location>
        <begin position="74"/>
        <end position="91"/>
    </location>
</feature>
<gene>
    <name evidence="2" type="ORF">GCM10011322_47260</name>
</gene>